<evidence type="ECO:0008006" key="3">
    <source>
        <dbReference type="Google" id="ProtNLM"/>
    </source>
</evidence>
<dbReference type="Proteomes" id="UP001232343">
    <property type="component" value="Unassembled WGS sequence"/>
</dbReference>
<evidence type="ECO:0000313" key="2">
    <source>
        <dbReference type="Proteomes" id="UP001232343"/>
    </source>
</evidence>
<keyword evidence="2" id="KW-1185">Reference proteome</keyword>
<organism evidence="1 2">
    <name type="scientific">Lederbergia wuyishanensis</name>
    <dbReference type="NCBI Taxonomy" id="1347903"/>
    <lineage>
        <taxon>Bacteria</taxon>
        <taxon>Bacillati</taxon>
        <taxon>Bacillota</taxon>
        <taxon>Bacilli</taxon>
        <taxon>Bacillales</taxon>
        <taxon>Bacillaceae</taxon>
        <taxon>Lederbergia</taxon>
    </lineage>
</organism>
<comment type="caution">
    <text evidence="1">The sequence shown here is derived from an EMBL/GenBank/DDBJ whole genome shotgun (WGS) entry which is preliminary data.</text>
</comment>
<dbReference type="RefSeq" id="WP_244682513.1">
    <property type="nucleotide sequence ID" value="NZ_JALIRM010000011.1"/>
</dbReference>
<reference evidence="1 2" key="1">
    <citation type="submission" date="2023-07" db="EMBL/GenBank/DDBJ databases">
        <title>Genomic Encyclopedia of Type Strains, Phase IV (KMG-IV): sequencing the most valuable type-strain genomes for metagenomic binning, comparative biology and taxonomic classification.</title>
        <authorList>
            <person name="Goeker M."/>
        </authorList>
    </citation>
    <scope>NUCLEOTIDE SEQUENCE [LARGE SCALE GENOMIC DNA]</scope>
    <source>
        <strain evidence="1 2">DSM 27848</strain>
    </source>
</reference>
<evidence type="ECO:0000313" key="1">
    <source>
        <dbReference type="EMBL" id="MDQ0344244.1"/>
    </source>
</evidence>
<gene>
    <name evidence="1" type="ORF">J2S14_003085</name>
</gene>
<name>A0ABU0D761_9BACI</name>
<dbReference type="EMBL" id="JAUSUO010000008">
    <property type="protein sequence ID" value="MDQ0344244.1"/>
    <property type="molecule type" value="Genomic_DNA"/>
</dbReference>
<proteinExistence type="predicted"/>
<protein>
    <recommendedName>
        <fullName evidence="3">DUF3954 domain-containing protein</fullName>
    </recommendedName>
</protein>
<accession>A0ABU0D761</accession>
<sequence>MTDETTKAVIDLLEDGIYIVSGGNLTKVTPKSHGEDVIIWKNGQPFDIIRSQRDRLEGQEVI</sequence>